<dbReference type="EMBL" id="JACXWD010000017">
    <property type="protein sequence ID" value="MBD3867856.1"/>
    <property type="molecule type" value="Genomic_DNA"/>
</dbReference>
<dbReference type="Gene3D" id="3.40.50.11690">
    <property type="entry name" value="Cell division protein FtsQ/DivIB"/>
    <property type="match status" value="1"/>
</dbReference>
<comment type="caution">
    <text evidence="9">The sequence shown here is derived from an EMBL/GenBank/DDBJ whole genome shotgun (WGS) entry which is preliminary data.</text>
</comment>
<comment type="subcellular location">
    <subcellularLocation>
        <location evidence="1">Membrane</location>
    </subcellularLocation>
</comment>
<keyword evidence="5" id="KW-1133">Transmembrane helix</keyword>
<accession>A0A8J6Y826</accession>
<evidence type="ECO:0000313" key="10">
    <source>
        <dbReference type="Proteomes" id="UP000648239"/>
    </source>
</evidence>
<organism evidence="9 10">
    <name type="scientific">Candidatus Polarisedimenticola svalbardensis</name>
    <dbReference type="NCBI Taxonomy" id="2886004"/>
    <lineage>
        <taxon>Bacteria</taxon>
        <taxon>Pseudomonadati</taxon>
        <taxon>Acidobacteriota</taxon>
        <taxon>Candidatus Polarisedimenticolia</taxon>
        <taxon>Candidatus Polarisedimenticolales</taxon>
        <taxon>Candidatus Polarisedimenticolaceae</taxon>
        <taxon>Candidatus Polarisedimenticola</taxon>
    </lineage>
</organism>
<dbReference type="Gene3D" id="3.10.20.310">
    <property type="entry name" value="membrane protein fhac"/>
    <property type="match status" value="1"/>
</dbReference>
<dbReference type="InterPro" id="IPR034746">
    <property type="entry name" value="POTRA"/>
</dbReference>
<keyword evidence="4" id="KW-0812">Transmembrane</keyword>
<keyword evidence="3" id="KW-0132">Cell division</keyword>
<evidence type="ECO:0000256" key="6">
    <source>
        <dbReference type="ARBA" id="ARBA00023136"/>
    </source>
</evidence>
<proteinExistence type="predicted"/>
<keyword evidence="6" id="KW-0472">Membrane</keyword>
<keyword evidence="2" id="KW-1003">Cell membrane</keyword>
<evidence type="ECO:0000256" key="2">
    <source>
        <dbReference type="ARBA" id="ARBA00022475"/>
    </source>
</evidence>
<name>A0A8J6Y826_9BACT</name>
<dbReference type="GO" id="GO:0016020">
    <property type="term" value="C:membrane"/>
    <property type="evidence" value="ECO:0007669"/>
    <property type="project" value="UniProtKB-SubCell"/>
</dbReference>
<dbReference type="PANTHER" id="PTHR35851:SF1">
    <property type="entry name" value="CELL DIVISION PROTEIN FTSQ"/>
    <property type="match status" value="1"/>
</dbReference>
<dbReference type="Pfam" id="PF08478">
    <property type="entry name" value="POTRA_1"/>
    <property type="match status" value="1"/>
</dbReference>
<dbReference type="GO" id="GO:0090529">
    <property type="term" value="P:cell septum assembly"/>
    <property type="evidence" value="ECO:0007669"/>
    <property type="project" value="InterPro"/>
</dbReference>
<dbReference type="InterPro" id="IPR013685">
    <property type="entry name" value="POTRA_FtsQ_type"/>
</dbReference>
<protein>
    <submittedName>
        <fullName evidence="9">FtsQ-type POTRA domain-containing protein</fullName>
    </submittedName>
</protein>
<gene>
    <name evidence="9" type="ORF">IFK94_07020</name>
</gene>
<evidence type="ECO:0000256" key="1">
    <source>
        <dbReference type="ARBA" id="ARBA00004370"/>
    </source>
</evidence>
<reference evidence="9 10" key="1">
    <citation type="submission" date="2020-08" db="EMBL/GenBank/DDBJ databases">
        <title>Acidobacteriota in marine sediments use diverse sulfur dissimilation pathways.</title>
        <authorList>
            <person name="Wasmund K."/>
        </authorList>
    </citation>
    <scope>NUCLEOTIDE SEQUENCE [LARGE SCALE GENOMIC DNA]</scope>
    <source>
        <strain evidence="9">MAG AM4</strain>
    </source>
</reference>
<evidence type="ECO:0000256" key="4">
    <source>
        <dbReference type="ARBA" id="ARBA00022692"/>
    </source>
</evidence>
<sequence length="278" mass="31665">MKGKTFRHVEQDRRYWRRRGNLKVRKARLTRKSFRWTGLLLFNGLLLWAGWTACSRTFEAACEAAEFRLANVAVEGVHQTPEAMLTGELQPFLSSSLLTLDLEAVALAAERHPWVEEAAVKRVLPCGIRIRLKERTPAALFRDGDRTMVVDRTGFVHDVADLEHPGEFQGLPVLKGIAGAGDEERTRRIRRGLDALQSLQSRYPEWSSRLAALDLAKADRITVTSGNSDVRLLLDPENVLMNFEHFLALREQIHNRIGPVDYFDLRWKDRIALMPGQS</sequence>
<dbReference type="InterPro" id="IPR026579">
    <property type="entry name" value="FtsQ"/>
</dbReference>
<dbReference type="PROSITE" id="PS51779">
    <property type="entry name" value="POTRA"/>
    <property type="match status" value="1"/>
</dbReference>
<evidence type="ECO:0000313" key="9">
    <source>
        <dbReference type="EMBL" id="MBD3867856.1"/>
    </source>
</evidence>
<evidence type="ECO:0000256" key="5">
    <source>
        <dbReference type="ARBA" id="ARBA00022989"/>
    </source>
</evidence>
<evidence type="ECO:0000259" key="8">
    <source>
        <dbReference type="PROSITE" id="PS51779"/>
    </source>
</evidence>
<dbReference type="AlphaFoldDB" id="A0A8J6Y826"/>
<dbReference type="PANTHER" id="PTHR35851">
    <property type="entry name" value="CELL DIVISION PROTEIN FTSQ"/>
    <property type="match status" value="1"/>
</dbReference>
<evidence type="ECO:0000256" key="7">
    <source>
        <dbReference type="ARBA" id="ARBA00023306"/>
    </source>
</evidence>
<dbReference type="InterPro" id="IPR045335">
    <property type="entry name" value="FtsQ_C_sf"/>
</dbReference>
<keyword evidence="7" id="KW-0131">Cell cycle</keyword>
<feature type="domain" description="POTRA" evidence="8">
    <location>
        <begin position="67"/>
        <end position="135"/>
    </location>
</feature>
<evidence type="ECO:0000256" key="3">
    <source>
        <dbReference type="ARBA" id="ARBA00022618"/>
    </source>
</evidence>
<dbReference type="Proteomes" id="UP000648239">
    <property type="component" value="Unassembled WGS sequence"/>
</dbReference>